<dbReference type="RefSeq" id="WP_018473559.1">
    <property type="nucleotide sequence ID" value="NZ_BMWX01000008.1"/>
</dbReference>
<gene>
    <name evidence="2" type="ORF">GCM10007049_34670</name>
</gene>
<keyword evidence="1" id="KW-1133">Transmembrane helix</keyword>
<keyword evidence="1" id="KW-0472">Membrane</keyword>
<sequence length="391" mass="45284">MLSQEKKNSIIEKIIASNSLKNAPTSIALLRYLAQAYRENRDLKESIIDLEFFGGDPVSSKSNPRVRVNIYNLRKRLQAYYEEDGAQDSWKIIIKKGQYGLSFEKTSSKSRFLLPAISIRIFPYLLSAILLGLLIYQGIPNTNPKIWKGFFENNQPTHLYIGDAFGYGGKTISGNEGWTRDFEVNNVEEYYNLVKQDPQLQHTTHSSTFYYSTRMAEYSTYYLSKLFTRHEQDFDIKYATQSTFADFKSGNTIYVGRMKDQKDFIYLFNEANPYVQIHQDRLQLKGHPQLMDSTIIINSTTMERDFTIVAHLPGPYHSEQFYFFSNHDIGVMAAMEFFTNLDSLERFAQKKLTNSPYFTALYMAEGQGRINLKLEEILIVPHESDSDSQRP</sequence>
<organism evidence="2 3">
    <name type="scientific">Echinicola pacifica</name>
    <dbReference type="NCBI Taxonomy" id="346377"/>
    <lineage>
        <taxon>Bacteria</taxon>
        <taxon>Pseudomonadati</taxon>
        <taxon>Bacteroidota</taxon>
        <taxon>Cytophagia</taxon>
        <taxon>Cytophagales</taxon>
        <taxon>Cyclobacteriaceae</taxon>
        <taxon>Echinicola</taxon>
    </lineage>
</organism>
<reference evidence="2" key="2">
    <citation type="submission" date="2020-09" db="EMBL/GenBank/DDBJ databases">
        <authorList>
            <person name="Sun Q."/>
            <person name="Kim S."/>
        </authorList>
    </citation>
    <scope>NUCLEOTIDE SEQUENCE</scope>
    <source>
        <strain evidence="2">KCTC 12368</strain>
    </source>
</reference>
<evidence type="ECO:0008006" key="4">
    <source>
        <dbReference type="Google" id="ProtNLM"/>
    </source>
</evidence>
<evidence type="ECO:0000313" key="3">
    <source>
        <dbReference type="Proteomes" id="UP000619457"/>
    </source>
</evidence>
<feature type="transmembrane region" description="Helical" evidence="1">
    <location>
        <begin position="112"/>
        <end position="136"/>
    </location>
</feature>
<reference evidence="2" key="1">
    <citation type="journal article" date="2014" name="Int. J. Syst. Evol. Microbiol.">
        <title>Complete genome sequence of Corynebacterium casei LMG S-19264T (=DSM 44701T), isolated from a smear-ripened cheese.</title>
        <authorList>
            <consortium name="US DOE Joint Genome Institute (JGI-PGF)"/>
            <person name="Walter F."/>
            <person name="Albersmeier A."/>
            <person name="Kalinowski J."/>
            <person name="Ruckert C."/>
        </authorList>
    </citation>
    <scope>NUCLEOTIDE SEQUENCE</scope>
    <source>
        <strain evidence="2">KCTC 12368</strain>
    </source>
</reference>
<keyword evidence="3" id="KW-1185">Reference proteome</keyword>
<dbReference type="EMBL" id="BMWX01000008">
    <property type="protein sequence ID" value="GGZ38580.1"/>
    <property type="molecule type" value="Genomic_DNA"/>
</dbReference>
<accession>A0A918QBC5</accession>
<evidence type="ECO:0000313" key="2">
    <source>
        <dbReference type="EMBL" id="GGZ38580.1"/>
    </source>
</evidence>
<name>A0A918QBC5_9BACT</name>
<dbReference type="Proteomes" id="UP000619457">
    <property type="component" value="Unassembled WGS sequence"/>
</dbReference>
<dbReference type="AlphaFoldDB" id="A0A918QBC5"/>
<proteinExistence type="predicted"/>
<evidence type="ECO:0000256" key="1">
    <source>
        <dbReference type="SAM" id="Phobius"/>
    </source>
</evidence>
<comment type="caution">
    <text evidence="2">The sequence shown here is derived from an EMBL/GenBank/DDBJ whole genome shotgun (WGS) entry which is preliminary data.</text>
</comment>
<protein>
    <recommendedName>
        <fullName evidence="4">OmpR/PhoB-type domain-containing protein</fullName>
    </recommendedName>
</protein>
<keyword evidence="1" id="KW-0812">Transmembrane</keyword>